<dbReference type="STRING" id="413882.AAW51_0050"/>
<dbReference type="CDD" id="cd03454">
    <property type="entry name" value="YdeM"/>
    <property type="match status" value="1"/>
</dbReference>
<sequence length="163" mass="18179">MTAAATPVYFWEDFAPGSVREFGGLKVDKEAVLRFASEFDPQPFHLDEEAAKQSLFGGLAASGWHTCAMVMRMMCDNYLLKAASLGSPGIEKLQWLKPVYPGDVLRVRMTVLEARPMNSKPHVGLVRSQWEALATRADGNEEVVLRMEGWGMFRRREVSEAAA</sequence>
<dbReference type="KEGG" id="pbh:AAW51_0050"/>
<gene>
    <name evidence="2" type="ORF">AAW51_0050</name>
</gene>
<dbReference type="SUPFAM" id="SSF54637">
    <property type="entry name" value="Thioesterase/thiol ester dehydrase-isomerase"/>
    <property type="match status" value="1"/>
</dbReference>
<evidence type="ECO:0000313" key="2">
    <source>
        <dbReference type="EMBL" id="AKJ26741.1"/>
    </source>
</evidence>
<dbReference type="Pfam" id="PF01575">
    <property type="entry name" value="MaoC_dehydratas"/>
    <property type="match status" value="1"/>
</dbReference>
<dbReference type="OrthoDB" id="5298629at2"/>
<accession>A0A0G3BH77</accession>
<dbReference type="InterPro" id="IPR029069">
    <property type="entry name" value="HotDog_dom_sf"/>
</dbReference>
<keyword evidence="3" id="KW-1185">Reference proteome</keyword>
<protein>
    <submittedName>
        <fullName evidence="2">Dehydratase</fullName>
    </submittedName>
</protein>
<proteinExistence type="predicted"/>
<name>A0A0G3BH77_9BURK</name>
<organism evidence="2 3">
    <name type="scientific">Caldimonas brevitalea</name>
    <dbReference type="NCBI Taxonomy" id="413882"/>
    <lineage>
        <taxon>Bacteria</taxon>
        <taxon>Pseudomonadati</taxon>
        <taxon>Pseudomonadota</taxon>
        <taxon>Betaproteobacteria</taxon>
        <taxon>Burkholderiales</taxon>
        <taxon>Sphaerotilaceae</taxon>
        <taxon>Caldimonas</taxon>
    </lineage>
</organism>
<dbReference type="InterPro" id="IPR002539">
    <property type="entry name" value="MaoC-like_dom"/>
</dbReference>
<dbReference type="InterPro" id="IPR052342">
    <property type="entry name" value="MCH/BMMD"/>
</dbReference>
<evidence type="ECO:0000259" key="1">
    <source>
        <dbReference type="Pfam" id="PF01575"/>
    </source>
</evidence>
<dbReference type="EMBL" id="CP011371">
    <property type="protein sequence ID" value="AKJ26741.1"/>
    <property type="molecule type" value="Genomic_DNA"/>
</dbReference>
<dbReference type="Proteomes" id="UP000035352">
    <property type="component" value="Chromosome"/>
</dbReference>
<dbReference type="AlphaFoldDB" id="A0A0G3BH77"/>
<evidence type="ECO:0000313" key="3">
    <source>
        <dbReference type="Proteomes" id="UP000035352"/>
    </source>
</evidence>
<dbReference type="PANTHER" id="PTHR43664">
    <property type="entry name" value="MONOAMINE OXIDASE-RELATED"/>
    <property type="match status" value="1"/>
</dbReference>
<dbReference type="RefSeq" id="WP_047193015.1">
    <property type="nucleotide sequence ID" value="NZ_CP011371.1"/>
</dbReference>
<dbReference type="PANTHER" id="PTHR43664:SF1">
    <property type="entry name" value="BETA-METHYLMALYL-COA DEHYDRATASE"/>
    <property type="match status" value="1"/>
</dbReference>
<dbReference type="Gene3D" id="3.10.129.10">
    <property type="entry name" value="Hotdog Thioesterase"/>
    <property type="match status" value="1"/>
</dbReference>
<reference evidence="2 3" key="1">
    <citation type="submission" date="2015-05" db="EMBL/GenBank/DDBJ databases">
        <authorList>
            <person name="Tang B."/>
            <person name="Yu Y."/>
        </authorList>
    </citation>
    <scope>NUCLEOTIDE SEQUENCE [LARGE SCALE GENOMIC DNA]</scope>
    <source>
        <strain evidence="2 3">DSM 7029</strain>
    </source>
</reference>
<feature type="domain" description="MaoC-like" evidence="1">
    <location>
        <begin position="16"/>
        <end position="118"/>
    </location>
</feature>